<organism evidence="1 2">
    <name type="scientific">Naegleria fowleri</name>
    <name type="common">Brain eating amoeba</name>
    <dbReference type="NCBI Taxonomy" id="5763"/>
    <lineage>
        <taxon>Eukaryota</taxon>
        <taxon>Discoba</taxon>
        <taxon>Heterolobosea</taxon>
        <taxon>Tetramitia</taxon>
        <taxon>Eutetramitia</taxon>
        <taxon>Vahlkampfiidae</taxon>
        <taxon>Naegleria</taxon>
    </lineage>
</organism>
<dbReference type="Pfam" id="PF24787">
    <property type="entry name" value="TEX47"/>
    <property type="match status" value="1"/>
</dbReference>
<dbReference type="Proteomes" id="UP000444721">
    <property type="component" value="Unassembled WGS sequence"/>
</dbReference>
<evidence type="ECO:0000313" key="1">
    <source>
        <dbReference type="EMBL" id="KAF0977543.1"/>
    </source>
</evidence>
<dbReference type="RefSeq" id="XP_044562256.1">
    <property type="nucleotide sequence ID" value="XM_044706850.1"/>
</dbReference>
<dbReference type="VEuPathDB" id="AmoebaDB:NF0063840"/>
<proteinExistence type="predicted"/>
<evidence type="ECO:0000313" key="2">
    <source>
        <dbReference type="Proteomes" id="UP000444721"/>
    </source>
</evidence>
<dbReference type="OMA" id="VIMARHN"/>
<protein>
    <submittedName>
        <fullName evidence="1">Uncharacterized protein</fullName>
    </submittedName>
</protein>
<name>A0A6A5BI43_NAEFO</name>
<dbReference type="EMBL" id="VFQX01000034">
    <property type="protein sequence ID" value="KAF0977543.1"/>
    <property type="molecule type" value="Genomic_DNA"/>
</dbReference>
<dbReference type="OrthoDB" id="548795at2759"/>
<dbReference type="VEuPathDB" id="AmoebaDB:NfTy_070690"/>
<gene>
    <name evidence="1" type="ORF">FDP41_003535</name>
</gene>
<accession>A0A6A5BI43</accession>
<keyword evidence="2" id="KW-1185">Reference proteome</keyword>
<dbReference type="VEuPathDB" id="AmoebaDB:FDP41_003535"/>
<comment type="caution">
    <text evidence="1">The sequence shown here is derived from an EMBL/GenBank/DDBJ whole genome shotgun (WGS) entry which is preliminary data.</text>
</comment>
<reference evidence="1 2" key="1">
    <citation type="journal article" date="2019" name="Sci. Rep.">
        <title>Nanopore sequencing improves the draft genome of the human pathogenic amoeba Naegleria fowleri.</title>
        <authorList>
            <person name="Liechti N."/>
            <person name="Schurch N."/>
            <person name="Bruggmann R."/>
            <person name="Wittwer M."/>
        </authorList>
    </citation>
    <scope>NUCLEOTIDE SEQUENCE [LARGE SCALE GENOMIC DNA]</scope>
    <source>
        <strain evidence="1 2">ATCC 30894</strain>
    </source>
</reference>
<dbReference type="PANTHER" id="PTHR34035">
    <property type="entry name" value="TESTIS-EXPRESSED PROTEIN 47"/>
    <property type="match status" value="1"/>
</dbReference>
<dbReference type="AlphaFoldDB" id="A0A6A5BI43"/>
<dbReference type="PANTHER" id="PTHR34035:SF1">
    <property type="entry name" value="TESTIS-EXPRESSED PROTEIN 47"/>
    <property type="match status" value="1"/>
</dbReference>
<dbReference type="GeneID" id="68110753"/>
<dbReference type="InterPro" id="IPR055308">
    <property type="entry name" value="TEX47-like"/>
</dbReference>
<sequence>MSSSALLGTSMNMTEAGGAMSDVAQSSRSSLLDVIMARHNNLKDQKTHSRLLYVAKKTQKEFGEGSLSENFHMQLFQKTGHKEDDFYGILFEVQEYYVHILEGTKDCIFDFLRMLNRAKNEDDFLKEIDYKILSVKILLYTDDSGPLSFPRWTCREIPPGVAIENDDDDFTNGAPLTKEEEKAGLMWIIKIQEIHQQLLALGKKVMGLGIRQMSLFLDGLNQNFPQIIPRESYIKDLANDCELCLNLSEFLEVYDQPITLDLYGENVW</sequence>